<feature type="transmembrane region" description="Helical" evidence="1">
    <location>
        <begin position="114"/>
        <end position="139"/>
    </location>
</feature>
<proteinExistence type="predicted"/>
<dbReference type="AlphaFoldDB" id="A0A1Y2D6T3"/>
<dbReference type="Proteomes" id="UP000193467">
    <property type="component" value="Unassembled WGS sequence"/>
</dbReference>
<evidence type="ECO:0000256" key="2">
    <source>
        <dbReference type="SAM" id="SignalP"/>
    </source>
</evidence>
<evidence type="ECO:0000313" key="3">
    <source>
        <dbReference type="EMBL" id="ORY54989.1"/>
    </source>
</evidence>
<feature type="signal peptide" evidence="2">
    <location>
        <begin position="1"/>
        <end position="20"/>
    </location>
</feature>
<evidence type="ECO:0008006" key="5">
    <source>
        <dbReference type="Google" id="ProtNLM"/>
    </source>
</evidence>
<feature type="transmembrane region" description="Helical" evidence="1">
    <location>
        <begin position="75"/>
        <end position="94"/>
    </location>
</feature>
<name>A0A1Y2D6T3_9BASI</name>
<evidence type="ECO:0000256" key="1">
    <source>
        <dbReference type="SAM" id="Phobius"/>
    </source>
</evidence>
<feature type="chain" id="PRO_5012621221" description="MARVEL domain-containing protein" evidence="2">
    <location>
        <begin position="21"/>
        <end position="158"/>
    </location>
</feature>
<dbReference type="OrthoDB" id="3226059at2759"/>
<keyword evidence="1" id="KW-0812">Transmembrane</keyword>
<accession>A0A1Y2D6T3</accession>
<keyword evidence="1" id="KW-0472">Membrane</keyword>
<protein>
    <recommendedName>
        <fullName evidence="5">MARVEL domain-containing protein</fullName>
    </recommendedName>
</protein>
<reference evidence="3 4" key="1">
    <citation type="submission" date="2016-07" db="EMBL/GenBank/DDBJ databases">
        <title>Pervasive Adenine N6-methylation of Active Genes in Fungi.</title>
        <authorList>
            <consortium name="DOE Joint Genome Institute"/>
            <person name="Mondo S.J."/>
            <person name="Dannebaum R.O."/>
            <person name="Kuo R.C."/>
            <person name="Labutti K."/>
            <person name="Haridas S."/>
            <person name="Kuo A."/>
            <person name="Salamov A."/>
            <person name="Ahrendt S.R."/>
            <person name="Lipzen A."/>
            <person name="Sullivan W."/>
            <person name="Andreopoulos W.B."/>
            <person name="Clum A."/>
            <person name="Lindquist E."/>
            <person name="Daum C."/>
            <person name="Ramamoorthy G.K."/>
            <person name="Gryganskyi A."/>
            <person name="Culley D."/>
            <person name="Magnuson J.K."/>
            <person name="James T.Y."/>
            <person name="O'Malley M.A."/>
            <person name="Stajich J.E."/>
            <person name="Spatafora J.W."/>
            <person name="Visel A."/>
            <person name="Grigoriev I.V."/>
        </authorList>
    </citation>
    <scope>NUCLEOTIDE SEQUENCE [LARGE SCALE GENOMIC DNA]</scope>
    <source>
        <strain evidence="3 4">62-1032</strain>
    </source>
</reference>
<organism evidence="3 4">
    <name type="scientific">Leucosporidium creatinivorum</name>
    <dbReference type="NCBI Taxonomy" id="106004"/>
    <lineage>
        <taxon>Eukaryota</taxon>
        <taxon>Fungi</taxon>
        <taxon>Dikarya</taxon>
        <taxon>Basidiomycota</taxon>
        <taxon>Pucciniomycotina</taxon>
        <taxon>Microbotryomycetes</taxon>
        <taxon>Leucosporidiales</taxon>
        <taxon>Leucosporidium</taxon>
    </lineage>
</organism>
<keyword evidence="1" id="KW-1133">Transmembrane helix</keyword>
<keyword evidence="4" id="KW-1185">Reference proteome</keyword>
<keyword evidence="2" id="KW-0732">Signal</keyword>
<feature type="transmembrane region" description="Helical" evidence="1">
    <location>
        <begin position="49"/>
        <end position="68"/>
    </location>
</feature>
<gene>
    <name evidence="3" type="ORF">BCR35DRAFT_335668</name>
</gene>
<comment type="caution">
    <text evidence="3">The sequence shown here is derived from an EMBL/GenBank/DDBJ whole genome shotgun (WGS) entry which is preliminary data.</text>
</comment>
<dbReference type="InParanoid" id="A0A1Y2D6T3"/>
<sequence>MAPVSAHPFLFFLVGALATAQTGLTAYQIYQANHGGQEFPSEEWKNREIFMLFTAAWTLLFALLHYVINLYIGAFWSLITLIFWVIATVLWARVEDFHPSDCSGTSFGSFCRQVVAIEAIGWTEVALTALLFFATLFACHQHRRNSTYRDAGYRGYYV</sequence>
<dbReference type="EMBL" id="MCGR01000093">
    <property type="protein sequence ID" value="ORY54989.1"/>
    <property type="molecule type" value="Genomic_DNA"/>
</dbReference>
<evidence type="ECO:0000313" key="4">
    <source>
        <dbReference type="Proteomes" id="UP000193467"/>
    </source>
</evidence>